<sequence length="95" mass="9901">MTDETRPSLPLPGLVFVAAMLVAGLALAFLLKAYPGLGQAIPGLMWLLGVALVVDIVINTLAMQGRIDAPLAMPWRFGGYFAGAILHTLAAAQLG</sequence>
<comment type="caution">
    <text evidence="2">The sequence shown here is derived from an EMBL/GenBank/DDBJ whole genome shotgun (WGS) entry which is preliminary data.</text>
</comment>
<keyword evidence="1" id="KW-0472">Membrane</keyword>
<keyword evidence="1" id="KW-1133">Transmembrane helix</keyword>
<gene>
    <name evidence="2" type="ORF">C8P69_1118</name>
</gene>
<proteinExistence type="predicted"/>
<organism evidence="2 3">
    <name type="scientific">Phreatobacter oligotrophus</name>
    <dbReference type="NCBI Taxonomy" id="1122261"/>
    <lineage>
        <taxon>Bacteria</taxon>
        <taxon>Pseudomonadati</taxon>
        <taxon>Pseudomonadota</taxon>
        <taxon>Alphaproteobacteria</taxon>
        <taxon>Hyphomicrobiales</taxon>
        <taxon>Phreatobacteraceae</taxon>
        <taxon>Phreatobacter</taxon>
    </lineage>
</organism>
<reference evidence="2 3" key="1">
    <citation type="submission" date="2018-04" db="EMBL/GenBank/DDBJ databases">
        <title>Genomic Encyclopedia of Archaeal and Bacterial Type Strains, Phase II (KMG-II): from individual species to whole genera.</title>
        <authorList>
            <person name="Goeker M."/>
        </authorList>
    </citation>
    <scope>NUCLEOTIDE SEQUENCE [LARGE SCALE GENOMIC DNA]</scope>
    <source>
        <strain evidence="2 3">DSM 25521</strain>
    </source>
</reference>
<feature type="transmembrane region" description="Helical" evidence="1">
    <location>
        <begin position="75"/>
        <end position="94"/>
    </location>
</feature>
<evidence type="ECO:0000313" key="3">
    <source>
        <dbReference type="Proteomes" id="UP000241808"/>
    </source>
</evidence>
<evidence type="ECO:0000313" key="2">
    <source>
        <dbReference type="EMBL" id="PTM51080.1"/>
    </source>
</evidence>
<protein>
    <submittedName>
        <fullName evidence="2">Uncharacterized protein</fullName>
    </submittedName>
</protein>
<dbReference type="AlphaFoldDB" id="A0A2T4YXJ3"/>
<feature type="transmembrane region" description="Helical" evidence="1">
    <location>
        <begin position="12"/>
        <end position="31"/>
    </location>
</feature>
<dbReference type="OrthoDB" id="9896970at2"/>
<name>A0A2T4YXJ3_9HYPH</name>
<evidence type="ECO:0000256" key="1">
    <source>
        <dbReference type="SAM" id="Phobius"/>
    </source>
</evidence>
<dbReference type="RefSeq" id="WP_108179201.1">
    <property type="nucleotide sequence ID" value="NZ_PZZL01000011.1"/>
</dbReference>
<dbReference type="Proteomes" id="UP000241808">
    <property type="component" value="Unassembled WGS sequence"/>
</dbReference>
<accession>A0A2T4YXJ3</accession>
<dbReference type="EMBL" id="PZZL01000011">
    <property type="protein sequence ID" value="PTM51080.1"/>
    <property type="molecule type" value="Genomic_DNA"/>
</dbReference>
<feature type="transmembrane region" description="Helical" evidence="1">
    <location>
        <begin position="43"/>
        <end position="63"/>
    </location>
</feature>
<keyword evidence="3" id="KW-1185">Reference proteome</keyword>
<keyword evidence="1" id="KW-0812">Transmembrane</keyword>